<dbReference type="Proteomes" id="UP000694864">
    <property type="component" value="Chromosome 9"/>
</dbReference>
<dbReference type="GeneID" id="109126644"/>
<gene>
    <name evidence="2" type="primary">LOC109126644</name>
</gene>
<accession>A0ABM1QGQ1</accession>
<dbReference type="RefSeq" id="XP_019085939.1">
    <property type="nucleotide sequence ID" value="XM_019230394.1"/>
</dbReference>
<protein>
    <submittedName>
        <fullName evidence="2">Uncharacterized protein LOC109126644</fullName>
    </submittedName>
</protein>
<name>A0ABM1QGQ1_CAMSA</name>
<evidence type="ECO:0000313" key="1">
    <source>
        <dbReference type="Proteomes" id="UP000694864"/>
    </source>
</evidence>
<sequence>MDQALKLGQKENQNFSLVLVREREREIAGDGLRMGDLRGDSGDVISVSVSQSEALQGVRREASLGSNHFQHQPLTARSLRYHPCFISRGKDGKLEGGSLFLPLQGKDTVVEDVRVEEDTVVVKEEVTEEAVEEDGNSFI</sequence>
<reference evidence="2" key="2">
    <citation type="submission" date="2025-08" db="UniProtKB">
        <authorList>
            <consortium name="RefSeq"/>
        </authorList>
    </citation>
    <scope>IDENTIFICATION</scope>
    <source>
        <tissue evidence="2">Leaf</tissue>
    </source>
</reference>
<evidence type="ECO:0000313" key="2">
    <source>
        <dbReference type="RefSeq" id="XP_019085939.1"/>
    </source>
</evidence>
<organism evidence="1 2">
    <name type="scientific">Camelina sativa</name>
    <name type="common">False flax</name>
    <name type="synonym">Myagrum sativum</name>
    <dbReference type="NCBI Taxonomy" id="90675"/>
    <lineage>
        <taxon>Eukaryota</taxon>
        <taxon>Viridiplantae</taxon>
        <taxon>Streptophyta</taxon>
        <taxon>Embryophyta</taxon>
        <taxon>Tracheophyta</taxon>
        <taxon>Spermatophyta</taxon>
        <taxon>Magnoliopsida</taxon>
        <taxon>eudicotyledons</taxon>
        <taxon>Gunneridae</taxon>
        <taxon>Pentapetalae</taxon>
        <taxon>rosids</taxon>
        <taxon>malvids</taxon>
        <taxon>Brassicales</taxon>
        <taxon>Brassicaceae</taxon>
        <taxon>Camelineae</taxon>
        <taxon>Camelina</taxon>
    </lineage>
</organism>
<keyword evidence="1" id="KW-1185">Reference proteome</keyword>
<reference evidence="1" key="1">
    <citation type="journal article" date="2014" name="Nat. Commun.">
        <title>The emerging biofuel crop Camelina sativa retains a highly undifferentiated hexaploid genome structure.</title>
        <authorList>
            <person name="Kagale S."/>
            <person name="Koh C."/>
            <person name="Nixon J."/>
            <person name="Bollina V."/>
            <person name="Clarke W.E."/>
            <person name="Tuteja R."/>
            <person name="Spillane C."/>
            <person name="Robinson S.J."/>
            <person name="Links M.G."/>
            <person name="Clarke C."/>
            <person name="Higgins E.E."/>
            <person name="Huebert T."/>
            <person name="Sharpe A.G."/>
            <person name="Parkin I.A."/>
        </authorList>
    </citation>
    <scope>NUCLEOTIDE SEQUENCE [LARGE SCALE GENOMIC DNA]</scope>
    <source>
        <strain evidence="1">cv. DH55</strain>
    </source>
</reference>
<proteinExistence type="predicted"/>